<reference evidence="8 9" key="1">
    <citation type="submission" date="2016-10" db="EMBL/GenBank/DDBJ databases">
        <authorList>
            <person name="de Groot N.N."/>
        </authorList>
    </citation>
    <scope>NUCLEOTIDE SEQUENCE [LARGE SCALE GENOMIC DNA]</scope>
    <source>
        <strain evidence="8 9">CGMCC 1.9156</strain>
    </source>
</reference>
<evidence type="ECO:0000256" key="2">
    <source>
        <dbReference type="ARBA" id="ARBA00006275"/>
    </source>
</evidence>
<dbReference type="InterPro" id="IPR011990">
    <property type="entry name" value="TPR-like_helical_dom_sf"/>
</dbReference>
<dbReference type="Pfam" id="PF14322">
    <property type="entry name" value="SusD-like_3"/>
    <property type="match status" value="1"/>
</dbReference>
<dbReference type="Gene3D" id="1.25.40.10">
    <property type="entry name" value="Tetratricopeptide repeat domain"/>
    <property type="match status" value="1"/>
</dbReference>
<proteinExistence type="inferred from homology"/>
<name>A0A1I2D4A4_9BACT</name>
<comment type="subcellular location">
    <subcellularLocation>
        <location evidence="1">Cell outer membrane</location>
    </subcellularLocation>
</comment>
<evidence type="ECO:0000313" key="8">
    <source>
        <dbReference type="EMBL" id="SFE75315.1"/>
    </source>
</evidence>
<keyword evidence="9" id="KW-1185">Reference proteome</keyword>
<dbReference type="Gene3D" id="1.10.3780.10">
    <property type="entry name" value="SusD-like"/>
    <property type="match status" value="1"/>
</dbReference>
<evidence type="ECO:0000256" key="1">
    <source>
        <dbReference type="ARBA" id="ARBA00004442"/>
    </source>
</evidence>
<evidence type="ECO:0000256" key="5">
    <source>
        <dbReference type="ARBA" id="ARBA00023237"/>
    </source>
</evidence>
<dbReference type="EMBL" id="FONW01000001">
    <property type="protein sequence ID" value="SFE75315.1"/>
    <property type="molecule type" value="Genomic_DNA"/>
</dbReference>
<dbReference type="Proteomes" id="UP000198964">
    <property type="component" value="Unassembled WGS sequence"/>
</dbReference>
<dbReference type="AlphaFoldDB" id="A0A1I2D4A4"/>
<dbReference type="CDD" id="cd08977">
    <property type="entry name" value="SusD"/>
    <property type="match status" value="1"/>
</dbReference>
<dbReference type="SUPFAM" id="SSF48452">
    <property type="entry name" value="TPR-like"/>
    <property type="match status" value="1"/>
</dbReference>
<dbReference type="RefSeq" id="WP_093918624.1">
    <property type="nucleotide sequence ID" value="NZ_FONW01000001.1"/>
</dbReference>
<dbReference type="Gene3D" id="1.25.40.390">
    <property type="match status" value="1"/>
</dbReference>
<sequence>MKINRIISLLLVVVFSWGYQGCTNLDEEVYDKLPVEEFGKTPNEINSLIAPIYRTFKNVFPSNYLLLSECSGDMAVTPTRKGGDWWDGGQFKELRFHSWTPSTSLVVSSYNAAMESITLCNKVYKMIDVNESIENKEQILAEIRGVRAFWYYMLVDYYGNVPIVTDFDDTSLPSTKSRTEVYDFVVTELNAIKDLVRDDVSSSSYGKVTKGMVYTLLAKMYLNAEVWNPDGGAKWQECIAACDEVLDLAYIIEPNFKASFAVQNQTSQEIIFPAVFSTSDGGNHIHKRTLHYLDPVALNLKVGTWNGVSAMPVYVKSFDEADKRFDWSFLTGEMKDPATGDVLITAHGRPLIHTLDIELKYNIDEDGWGQVEQEEGARCSKWEFENGLNGDMENDFGIFRLADVYLMKAEALVRSGAENAEATRLVNELRKRAFDDDAKLLSSVTLDDIYNERRFELAWEGFTRQDMIRFGTFLDPIDGWKEQTAEKYLLFPIPRTALDANENLTQNPGY</sequence>
<dbReference type="Pfam" id="PF07980">
    <property type="entry name" value="SusD_RagB"/>
    <property type="match status" value="1"/>
</dbReference>
<evidence type="ECO:0000259" key="6">
    <source>
        <dbReference type="Pfam" id="PF07980"/>
    </source>
</evidence>
<dbReference type="InterPro" id="IPR012944">
    <property type="entry name" value="SusD_RagB_dom"/>
</dbReference>
<keyword evidence="4" id="KW-0472">Membrane</keyword>
<gene>
    <name evidence="8" type="ORF">SAMN05216283_101929</name>
</gene>
<feature type="domain" description="SusD-like N-terminal" evidence="7">
    <location>
        <begin position="91"/>
        <end position="222"/>
    </location>
</feature>
<keyword evidence="5" id="KW-0998">Cell outer membrane</keyword>
<organism evidence="8 9">
    <name type="scientific">Sunxiuqinia elliptica</name>
    <dbReference type="NCBI Taxonomy" id="655355"/>
    <lineage>
        <taxon>Bacteria</taxon>
        <taxon>Pseudomonadati</taxon>
        <taxon>Bacteroidota</taxon>
        <taxon>Bacteroidia</taxon>
        <taxon>Marinilabiliales</taxon>
        <taxon>Prolixibacteraceae</taxon>
        <taxon>Sunxiuqinia</taxon>
    </lineage>
</organism>
<comment type="similarity">
    <text evidence="2">Belongs to the SusD family.</text>
</comment>
<feature type="domain" description="RagB/SusD" evidence="6">
    <location>
        <begin position="269"/>
        <end position="510"/>
    </location>
</feature>
<accession>A0A1I2D4A4</accession>
<keyword evidence="3" id="KW-0732">Signal</keyword>
<protein>
    <submittedName>
        <fullName evidence="8">Starch-binding associating with outer membrane</fullName>
    </submittedName>
</protein>
<evidence type="ECO:0000313" key="9">
    <source>
        <dbReference type="Proteomes" id="UP000198964"/>
    </source>
</evidence>
<evidence type="ECO:0000256" key="3">
    <source>
        <dbReference type="ARBA" id="ARBA00022729"/>
    </source>
</evidence>
<dbReference type="STRING" id="655355.SAMN05216283_101929"/>
<evidence type="ECO:0000259" key="7">
    <source>
        <dbReference type="Pfam" id="PF14322"/>
    </source>
</evidence>
<dbReference type="InterPro" id="IPR033985">
    <property type="entry name" value="SusD-like_N"/>
</dbReference>
<evidence type="ECO:0000256" key="4">
    <source>
        <dbReference type="ARBA" id="ARBA00023136"/>
    </source>
</evidence>
<dbReference type="GO" id="GO:0009279">
    <property type="term" value="C:cell outer membrane"/>
    <property type="evidence" value="ECO:0007669"/>
    <property type="project" value="UniProtKB-SubCell"/>
</dbReference>